<dbReference type="AlphaFoldDB" id="A0ABD3HGT1"/>
<sequence>MRLGRREAQQKNWRWKMDHKKQEVGLRQQGVSSRKVKILERKSWKQYIPRTRKGDLEIVGVKAGENIQRLPFVNPLSRYAMFLNANTNQIELGHQVSFSGHSYISRTGRGPKQKEFQGQEGVLKVADKQRALGSLDHSGYRLAERKLRDDGLSQVNAKIGVGKRVLLGDFNQVEISEDARGCSAIASDREARQWTMVSAGLVECYFALQT</sequence>
<organism evidence="1 2">
    <name type="scientific">Riccia sorocarpa</name>
    <dbReference type="NCBI Taxonomy" id="122646"/>
    <lineage>
        <taxon>Eukaryota</taxon>
        <taxon>Viridiplantae</taxon>
        <taxon>Streptophyta</taxon>
        <taxon>Embryophyta</taxon>
        <taxon>Marchantiophyta</taxon>
        <taxon>Marchantiopsida</taxon>
        <taxon>Marchantiidae</taxon>
        <taxon>Marchantiales</taxon>
        <taxon>Ricciaceae</taxon>
        <taxon>Riccia</taxon>
    </lineage>
</organism>
<reference evidence="1 2" key="1">
    <citation type="submission" date="2024-09" db="EMBL/GenBank/DDBJ databases">
        <title>Chromosome-scale assembly of Riccia sorocarpa.</title>
        <authorList>
            <person name="Paukszto L."/>
        </authorList>
    </citation>
    <scope>NUCLEOTIDE SEQUENCE [LARGE SCALE GENOMIC DNA]</scope>
    <source>
        <strain evidence="1">LP-2024</strain>
        <tissue evidence="1">Aerial parts of the thallus</tissue>
    </source>
</reference>
<accession>A0ABD3HGT1</accession>
<evidence type="ECO:0000313" key="1">
    <source>
        <dbReference type="EMBL" id="KAL3689349.1"/>
    </source>
</evidence>
<comment type="caution">
    <text evidence="1">The sequence shown here is derived from an EMBL/GenBank/DDBJ whole genome shotgun (WGS) entry which is preliminary data.</text>
</comment>
<dbReference type="EMBL" id="JBJQOH010000004">
    <property type="protein sequence ID" value="KAL3689349.1"/>
    <property type="molecule type" value="Genomic_DNA"/>
</dbReference>
<evidence type="ECO:0008006" key="3">
    <source>
        <dbReference type="Google" id="ProtNLM"/>
    </source>
</evidence>
<evidence type="ECO:0000313" key="2">
    <source>
        <dbReference type="Proteomes" id="UP001633002"/>
    </source>
</evidence>
<dbReference type="Proteomes" id="UP001633002">
    <property type="component" value="Unassembled WGS sequence"/>
</dbReference>
<protein>
    <recommendedName>
        <fullName evidence="3">Ribosomal protein S4</fullName>
    </recommendedName>
</protein>
<name>A0ABD3HGT1_9MARC</name>
<proteinExistence type="predicted"/>
<keyword evidence="2" id="KW-1185">Reference proteome</keyword>
<gene>
    <name evidence="1" type="ORF">R1sor_015658</name>
</gene>